<protein>
    <recommendedName>
        <fullName evidence="7">HMA domain-containing protein</fullName>
    </recommendedName>
</protein>
<keyword evidence="4" id="KW-0636">Prenylation</keyword>
<accession>A0A6A2WTU2</accession>
<dbReference type="EMBL" id="VEPZ02001655">
    <property type="protein sequence ID" value="KAE8664251.1"/>
    <property type="molecule type" value="Genomic_DNA"/>
</dbReference>
<feature type="domain" description="HMA" evidence="7">
    <location>
        <begin position="2"/>
        <end position="65"/>
    </location>
</feature>
<sequence>MVKKTVLKVDISCHKCRKKLLKAISGLQGVDKIEVDAGKGTLSVTGDADPYEIIVRTRRVGKHVELVSVGPPPQPPKEPQKKPEEKKAEPKKDDKKTDPLIMPHFHNPLTCPVCQQMHVVYTEPNTGCSIM</sequence>
<keyword evidence="9" id="KW-1185">Reference proteome</keyword>
<keyword evidence="1" id="KW-0488">Methylation</keyword>
<dbReference type="Proteomes" id="UP000436088">
    <property type="component" value="Unassembled WGS sequence"/>
</dbReference>
<evidence type="ECO:0000259" key="7">
    <source>
        <dbReference type="PROSITE" id="PS50846"/>
    </source>
</evidence>
<evidence type="ECO:0000256" key="4">
    <source>
        <dbReference type="ARBA" id="ARBA00023289"/>
    </source>
</evidence>
<dbReference type="Pfam" id="PF00403">
    <property type="entry name" value="HMA"/>
    <property type="match status" value="1"/>
</dbReference>
<evidence type="ECO:0000313" key="8">
    <source>
        <dbReference type="EMBL" id="KAE8664251.1"/>
    </source>
</evidence>
<evidence type="ECO:0000256" key="1">
    <source>
        <dbReference type="ARBA" id="ARBA00022481"/>
    </source>
</evidence>
<dbReference type="InterPro" id="IPR051863">
    <property type="entry name" value="HIPP"/>
</dbReference>
<dbReference type="PANTHER" id="PTHR45811">
    <property type="entry name" value="COPPER TRANSPORT PROTEIN FAMILY-RELATED"/>
    <property type="match status" value="1"/>
</dbReference>
<dbReference type="PANTHER" id="PTHR45811:SF13">
    <property type="entry name" value="OS04G0661100 PROTEIN"/>
    <property type="match status" value="1"/>
</dbReference>
<evidence type="ECO:0000256" key="3">
    <source>
        <dbReference type="ARBA" id="ARBA00023288"/>
    </source>
</evidence>
<organism evidence="8 9">
    <name type="scientific">Hibiscus syriacus</name>
    <name type="common">Rose of Sharon</name>
    <dbReference type="NCBI Taxonomy" id="106335"/>
    <lineage>
        <taxon>Eukaryota</taxon>
        <taxon>Viridiplantae</taxon>
        <taxon>Streptophyta</taxon>
        <taxon>Embryophyta</taxon>
        <taxon>Tracheophyta</taxon>
        <taxon>Spermatophyta</taxon>
        <taxon>Magnoliopsida</taxon>
        <taxon>eudicotyledons</taxon>
        <taxon>Gunneridae</taxon>
        <taxon>Pentapetalae</taxon>
        <taxon>rosids</taxon>
        <taxon>malvids</taxon>
        <taxon>Malvales</taxon>
        <taxon>Malvaceae</taxon>
        <taxon>Malvoideae</taxon>
        <taxon>Hibiscus</taxon>
    </lineage>
</organism>
<dbReference type="CDD" id="cd00371">
    <property type="entry name" value="HMA"/>
    <property type="match status" value="1"/>
</dbReference>
<dbReference type="OrthoDB" id="689350at2759"/>
<reference evidence="8" key="1">
    <citation type="submission" date="2019-09" db="EMBL/GenBank/DDBJ databases">
        <title>Draft genome information of white flower Hibiscus syriacus.</title>
        <authorList>
            <person name="Kim Y.-M."/>
        </authorList>
    </citation>
    <scope>NUCLEOTIDE SEQUENCE [LARGE SCALE GENOMIC DNA]</scope>
    <source>
        <strain evidence="8">YM2019G1</strain>
    </source>
</reference>
<dbReference type="SUPFAM" id="SSF55008">
    <property type="entry name" value="HMA, heavy metal-associated domain"/>
    <property type="match status" value="1"/>
</dbReference>
<evidence type="ECO:0000256" key="5">
    <source>
        <dbReference type="ARBA" id="ARBA00024045"/>
    </source>
</evidence>
<dbReference type="Gene3D" id="3.30.70.100">
    <property type="match status" value="1"/>
</dbReference>
<dbReference type="AlphaFoldDB" id="A0A6A2WTU2"/>
<gene>
    <name evidence="8" type="ORF">F3Y22_tig00112812pilonHSYRG00032</name>
</gene>
<feature type="compositionally biased region" description="Basic and acidic residues" evidence="6">
    <location>
        <begin position="78"/>
        <end position="98"/>
    </location>
</feature>
<comment type="caution">
    <text evidence="8">The sequence shown here is derived from an EMBL/GenBank/DDBJ whole genome shotgun (WGS) entry which is preliminary data.</text>
</comment>
<dbReference type="InterPro" id="IPR036163">
    <property type="entry name" value="HMA_dom_sf"/>
</dbReference>
<keyword evidence="3" id="KW-0449">Lipoprotein</keyword>
<dbReference type="PROSITE" id="PS50846">
    <property type="entry name" value="HMA_2"/>
    <property type="match status" value="1"/>
</dbReference>
<keyword evidence="2" id="KW-0479">Metal-binding</keyword>
<name>A0A6A2WTU2_HIBSY</name>
<dbReference type="InterPro" id="IPR006121">
    <property type="entry name" value="HMA_dom"/>
</dbReference>
<evidence type="ECO:0000256" key="6">
    <source>
        <dbReference type="SAM" id="MobiDB-lite"/>
    </source>
</evidence>
<evidence type="ECO:0000256" key="2">
    <source>
        <dbReference type="ARBA" id="ARBA00022723"/>
    </source>
</evidence>
<evidence type="ECO:0000313" key="9">
    <source>
        <dbReference type="Proteomes" id="UP000436088"/>
    </source>
</evidence>
<dbReference type="GO" id="GO:0046872">
    <property type="term" value="F:metal ion binding"/>
    <property type="evidence" value="ECO:0007669"/>
    <property type="project" value="UniProtKB-KW"/>
</dbReference>
<proteinExistence type="inferred from homology"/>
<comment type="similarity">
    <text evidence="5">Belongs to the HIPP family.</text>
</comment>
<feature type="region of interest" description="Disordered" evidence="6">
    <location>
        <begin position="66"/>
        <end position="103"/>
    </location>
</feature>